<evidence type="ECO:0000256" key="9">
    <source>
        <dbReference type="RuleBase" id="RU004016"/>
    </source>
</evidence>
<evidence type="ECO:0000256" key="8">
    <source>
        <dbReference type="PIRSR" id="PIRSR618044-2"/>
    </source>
</evidence>
<comment type="similarity">
    <text evidence="1 9">Belongs to the peptidase S11 family.</text>
</comment>
<gene>
    <name evidence="12" type="ORF">UF10_08775</name>
</gene>
<dbReference type="PANTHER" id="PTHR21581">
    <property type="entry name" value="D-ALANYL-D-ALANINE CARBOXYPEPTIDASE"/>
    <property type="match status" value="1"/>
</dbReference>
<dbReference type="Proteomes" id="UP000241434">
    <property type="component" value="Unassembled WGS sequence"/>
</dbReference>
<keyword evidence="4" id="KW-0133">Cell shape</keyword>
<evidence type="ECO:0000256" key="10">
    <source>
        <dbReference type="SAM" id="SignalP"/>
    </source>
</evidence>
<feature type="domain" description="Peptidase S11 D-alanyl-D-alanine carboxypeptidase A N-terminal" evidence="11">
    <location>
        <begin position="36"/>
        <end position="255"/>
    </location>
</feature>
<feature type="active site" evidence="7">
    <location>
        <position position="123"/>
    </location>
</feature>
<evidence type="ECO:0000256" key="2">
    <source>
        <dbReference type="ARBA" id="ARBA00022729"/>
    </source>
</evidence>
<dbReference type="AlphaFoldDB" id="A0A2P7PZ05"/>
<evidence type="ECO:0000256" key="3">
    <source>
        <dbReference type="ARBA" id="ARBA00022801"/>
    </source>
</evidence>
<keyword evidence="13" id="KW-1185">Reference proteome</keyword>
<keyword evidence="2 10" id="KW-0732">Signal</keyword>
<proteinExistence type="inferred from homology"/>
<feature type="chain" id="PRO_5015192563" description="Peptidase S11 D-alanyl-D-alanine carboxypeptidase A N-terminal domain-containing protein" evidence="10">
    <location>
        <begin position="27"/>
        <end position="412"/>
    </location>
</feature>
<sequence length="412" mass="46216">MIIKFIKKVTAIGLSIVMLLPNVAFGASQRFSDGFSKSSIISDFDTGRVIYEKNPDEKSAMASMTKIMTLLLTFDAIKEKKVSPNDVVTIEESDVNREGTNIKLEKGEKITLKKLMDGMMIVSANDAALAIARHVGGSYEKFNEMMNNKAKEIGMKNTTFYNPNGLPYKINADGSSTENTTTARDVLTLSKWMYAHYPKELTEITNQEKLVDSKKQIDEKNTNPLLPLIKNVDGLKTGFTSKAGYCLAYSMKTDKGDGNDDSNRLLGVTMGAGTERDRQSSAYNSLVFINQYYKTKILYEKDKEITTTNLNDSDRLNAKVFAKKDVKTLKRVDENFKEKINYKKISIKDAKKKPIGELVVTDKYDNIVTKSDIYMNVSDLSFTSKIRLYFGALKNQIKGVNSTGEYPVFTLK</sequence>
<evidence type="ECO:0000256" key="1">
    <source>
        <dbReference type="ARBA" id="ARBA00007164"/>
    </source>
</evidence>
<feature type="signal peptide" evidence="10">
    <location>
        <begin position="1"/>
        <end position="26"/>
    </location>
</feature>
<evidence type="ECO:0000256" key="6">
    <source>
        <dbReference type="ARBA" id="ARBA00023316"/>
    </source>
</evidence>
<dbReference type="SUPFAM" id="SSF56601">
    <property type="entry name" value="beta-lactamase/transpeptidase-like"/>
    <property type="match status" value="1"/>
</dbReference>
<reference evidence="12" key="1">
    <citation type="thesis" date="2015" institute="Rutgers" country="The State University of New Jersey, 14 College Farm Rd., New Brunswick, NJ, USA">
        <title>Ammonia toxicity in bacteria and its implications for treatment of and resource recovery from highly nitrogenous organic wastes.</title>
        <authorList>
            <person name="Luther A.K."/>
        </authorList>
    </citation>
    <scope>NUCLEOTIDE SEQUENCE</scope>
    <source>
        <strain evidence="12">RT-10B</strain>
    </source>
</reference>
<evidence type="ECO:0000313" key="13">
    <source>
        <dbReference type="Proteomes" id="UP000241434"/>
    </source>
</evidence>
<evidence type="ECO:0000259" key="11">
    <source>
        <dbReference type="Pfam" id="PF00768"/>
    </source>
</evidence>
<feature type="active site" description="Acyl-ester intermediate" evidence="7">
    <location>
        <position position="63"/>
    </location>
</feature>
<dbReference type="GO" id="GO:0071555">
    <property type="term" value="P:cell wall organization"/>
    <property type="evidence" value="ECO:0007669"/>
    <property type="project" value="UniProtKB-KW"/>
</dbReference>
<dbReference type="GO" id="GO:0009002">
    <property type="term" value="F:serine-type D-Ala-D-Ala carboxypeptidase activity"/>
    <property type="evidence" value="ECO:0007669"/>
    <property type="project" value="InterPro"/>
</dbReference>
<feature type="active site" description="Proton acceptor" evidence="7">
    <location>
        <position position="66"/>
    </location>
</feature>
<dbReference type="GO" id="GO:0009252">
    <property type="term" value="P:peptidoglycan biosynthetic process"/>
    <property type="evidence" value="ECO:0007669"/>
    <property type="project" value="UniProtKB-KW"/>
</dbReference>
<dbReference type="PRINTS" id="PR00725">
    <property type="entry name" value="DADACBPTASE1"/>
</dbReference>
<feature type="binding site" evidence="8">
    <location>
        <position position="236"/>
    </location>
    <ligand>
        <name>substrate</name>
    </ligand>
</feature>
<dbReference type="GO" id="GO:0008360">
    <property type="term" value="P:regulation of cell shape"/>
    <property type="evidence" value="ECO:0007669"/>
    <property type="project" value="UniProtKB-KW"/>
</dbReference>
<evidence type="ECO:0000256" key="4">
    <source>
        <dbReference type="ARBA" id="ARBA00022960"/>
    </source>
</evidence>
<dbReference type="Gene3D" id="3.40.710.10">
    <property type="entry name" value="DD-peptidase/beta-lactamase superfamily"/>
    <property type="match status" value="1"/>
</dbReference>
<dbReference type="InterPro" id="IPR018044">
    <property type="entry name" value="Peptidase_S11"/>
</dbReference>
<comment type="caution">
    <text evidence="12">The sequence shown here is derived from an EMBL/GenBank/DDBJ whole genome shotgun (WGS) entry which is preliminary data.</text>
</comment>
<dbReference type="GO" id="GO:0006508">
    <property type="term" value="P:proteolysis"/>
    <property type="evidence" value="ECO:0007669"/>
    <property type="project" value="InterPro"/>
</dbReference>
<evidence type="ECO:0000313" key="12">
    <source>
        <dbReference type="EMBL" id="PSJ30938.1"/>
    </source>
</evidence>
<evidence type="ECO:0000256" key="5">
    <source>
        <dbReference type="ARBA" id="ARBA00022984"/>
    </source>
</evidence>
<dbReference type="EMBL" id="JYGE01000007">
    <property type="protein sequence ID" value="PSJ30938.1"/>
    <property type="molecule type" value="Genomic_DNA"/>
</dbReference>
<dbReference type="OrthoDB" id="1701915at2"/>
<protein>
    <recommendedName>
        <fullName evidence="11">Peptidase S11 D-alanyl-D-alanine carboxypeptidase A N-terminal domain-containing protein</fullName>
    </recommendedName>
</protein>
<dbReference type="PANTHER" id="PTHR21581:SF6">
    <property type="entry name" value="TRAFFICKING PROTEIN PARTICLE COMPLEX SUBUNIT 12"/>
    <property type="match status" value="1"/>
</dbReference>
<keyword evidence="5" id="KW-0573">Peptidoglycan synthesis</keyword>
<dbReference type="InterPro" id="IPR001967">
    <property type="entry name" value="Peptidase_S11_N"/>
</dbReference>
<dbReference type="Pfam" id="PF00768">
    <property type="entry name" value="Peptidase_S11"/>
    <property type="match status" value="1"/>
</dbReference>
<keyword evidence="6" id="KW-0961">Cell wall biogenesis/degradation</keyword>
<dbReference type="RefSeq" id="WP_106777433.1">
    <property type="nucleotide sequence ID" value="NZ_JYGE01000007.1"/>
</dbReference>
<organism evidence="12 13">
    <name type="scientific">Peptostreptococcus russellii</name>
    <dbReference type="NCBI Taxonomy" id="215200"/>
    <lineage>
        <taxon>Bacteria</taxon>
        <taxon>Bacillati</taxon>
        <taxon>Bacillota</taxon>
        <taxon>Clostridia</taxon>
        <taxon>Peptostreptococcales</taxon>
        <taxon>Peptostreptococcaceae</taxon>
        <taxon>Peptostreptococcus</taxon>
    </lineage>
</organism>
<keyword evidence="3" id="KW-0378">Hydrolase</keyword>
<dbReference type="InterPro" id="IPR012338">
    <property type="entry name" value="Beta-lactam/transpept-like"/>
</dbReference>
<evidence type="ECO:0000256" key="7">
    <source>
        <dbReference type="PIRSR" id="PIRSR618044-1"/>
    </source>
</evidence>
<accession>A0A2P7PZ05</accession>
<name>A0A2P7PZ05_9FIRM</name>